<reference evidence="6" key="1">
    <citation type="submission" date="2021-02" db="EMBL/GenBank/DDBJ databases">
        <authorList>
            <person name="Dougan E. K."/>
            <person name="Rhodes N."/>
            <person name="Thang M."/>
            <person name="Chan C."/>
        </authorList>
    </citation>
    <scope>NUCLEOTIDE SEQUENCE</scope>
</reference>
<feature type="domain" description="Tyrosine-protein kinase ephrin type A/B receptor-like" evidence="5">
    <location>
        <begin position="288"/>
        <end position="330"/>
    </location>
</feature>
<feature type="transmembrane region" description="Helical" evidence="2">
    <location>
        <begin position="1328"/>
        <end position="1353"/>
    </location>
</feature>
<feature type="domain" description="Tyrosine-protein kinase ephrin type A/B receptor-like" evidence="5">
    <location>
        <begin position="762"/>
        <end position="810"/>
    </location>
</feature>
<dbReference type="SUPFAM" id="SSF57184">
    <property type="entry name" value="Growth factor receptor domain"/>
    <property type="match status" value="5"/>
</dbReference>
<evidence type="ECO:0000313" key="6">
    <source>
        <dbReference type="EMBL" id="CAE8644282.1"/>
    </source>
</evidence>
<feature type="chain" id="PRO_5032376683" description="PARP" evidence="3">
    <location>
        <begin position="22"/>
        <end position="3183"/>
    </location>
</feature>
<evidence type="ECO:0000256" key="3">
    <source>
        <dbReference type="SAM" id="SignalP"/>
    </source>
</evidence>
<evidence type="ECO:0000259" key="4">
    <source>
        <dbReference type="Pfam" id="PF00644"/>
    </source>
</evidence>
<sequence>MKLEIHCSFRFVLLWLDLASAARTQSDCRSSCDGCCAVNTYEDGSEQSDCLVWWNPFTYGKVKYWCTDCKFCADGQILFGCGSGSAGTCSNCQAGYVSAGGYTSSCSQCEKGKYAPQGSKTCTSCSAGSYAGKAASGSCTECPAGKVAAKSGLSTCSYCPAGTSSGKGASSCSDCAKGKYAAQQASSSCSDCAAGTYAAKSASSSCLACPAGQAAPSKGSVSCSTCLAGTYSLLGAASCVNCTPGRYGSSPGGSFCSTCPPGRASVTFAAANYSTCLVCDPGKFMPSESGVNCELCAAGTFAEDAGAKACEGCPAGYWSSEVGASSNDTCTSCSPGTWSQTVAADSETDCLDCSTGRWSSSSAVSERASCEPGRWSNSTGASTNETCIGCAAGRSSPWTSASAEIYCSACLVSFFAASPGSSSCDACATGMMSVKGSAACFFCPAGTYAGLTACVTCPVLKYSTGSGVCMSCPAGRIVNKSQIQCDPCPVGTWSDAFNSVVSPKCLLCIAGRFGIAQNASSDSTDSSSCAACATGMMSLKGSAACFFCPAGTYAGLTACITCPALKYSTGSGVCMSCPAGRIFNASQIQCDPCPVGTWSDAFNSAVSPKCLLCIAGRFGIAQNASSDSTDSSSCAACATGMMSLKGSAACFFCPAGTYAGLTACITCPALKYSTGSGVCMSCPAGRIFNASQTQCDPCSVGSWSDALNSALSPRCLLCIAGRFGLAQNAGSESTGCEACSLGRFSTNLGAVSHTTCELCSPGQFVPTLGATSCTFCPAGAFQDALGTSTCTNCSAGRFSPDSGASAASSCSPCSPGYFSLAGKTACRLCLPGTYAATSGLAECSACPAQDATGAIGCCPDHDDKKWPSKPVFVSMPPGKTWTTVYVIGDCSDDVRQDSEAVPGQVEPLKKGVVPPLRSGTINLATLKRSGVHNCHSFECGLHNLCKPQDQKEERLMPGVGMNIVALIRVATSSDVLYECSKKVTVNFASFGCEPWTILAFSCAHLGVITATILLGIAFERYFRRRTDLFVEVGMRVTEGRGSDSPPMGSTISMPRDSRIDIVPTGKKPLAVLPALGDLHRDVMVALQLNEKELPLCRFRGWHVAMGGHADAVQVEFQVAATRTSVEFVRKKLKSLDWQAREAWGPAHVVQQPPAIVKEVGRLPGADLMDGLEEAFYKLMSLCLPGPAIMDQDSKALHLRASREILSLVMTRRAIRIIAVQFLITFGFAFFLPYVAWLIMTCEIGYPVYLHILWVLIVSSSSAGSIFLILRPGLQPTYKSGGVRQELRSFISRFRVALLFRFLAAFVSATDLYQDATFPVIAGVCGFDLWWVSAWLVFLGVGVMQILVQLLLLFKSWRSSRNARTAEERERHQIEGIFLALRACDNHALVYAVRPAVEERLGGTSCWSMKTVEARVAFCRFIFEDAEQCALQGIFLLFFESASMQDRVWIGLSTATSLLLSFTLAVQTLAEVRDWLWHVLLARLPGGTQQRAWRFRLAWLIVLVLCYRALSVFPWLGACTPAGDKSGSALTRFFLRSGTPVPENVVAEVLAVSAIAIAVALAISAFGIYVWRHTLLVTSAQLQRLDVGTDYDAKARLEVASGARLKGDQDGDTWIPSLRDLLSFPEGRARPPGVEEILLEIDERAYSLSRELHSSQSTGRAQILEQLDKLDVLLTEGVPRQVAQKLRSNLMDGLGVAEARTTMLQLLTDRRFRKMGLAGKARMITKATGGKVPLRMLSWEVLAKRGELPRCGDGGDGAEDASLMIGASQEKQVVLVYLTHTWSRRDHADNSGNSKARGLVQFANWFQSRAETAGMKVKLYFWIDFCCLREDEASAALPVMPLFVAACTEILAWRTADFDRRSWTLMERLLAYCFCRGGLTPYAIDGASFAAREEFEACEEEPSEEEEDISKMASARRTAKTSGKSAVTAGGPTPKLELLRRQRRLLDPREASAGGGGGFGGAAGLKRRVEHLVDMALSVSALETFADRQPVDFGLTAVVELWLGPHEPLEAARGHAGGLKNILAWVSRRAKEESASGTLLAAAVRSDVSSAMQASEWRLVAQTEAGASVVASHLQDDFSVVVVTQGLPGPEAPSPEDIDQLFVEVDAAWEAQACMAEIHGGKSSSAAKHMEQAACDLAMALRADLARAMEKEGENSLRAALQRARDAELPEGPAAVRQLIKLQLERCIKERNIQELKMVIRQAKKEGFGDLLECAAAISMLSECRITQLRNQALELLNETDPDLQSFTAVMSVAVQRDWADIFDKGLELMTKLVNSARESQALSFLAKVYRLSEAEGLGLITSLCLQAWEELAEQGRASKDTKLLIRLGKVAQCEGLAVLKDEAMDSFRSHLGDLAASWAHPTDRSGKDVAKKALEEIKVLSSSEDLQDASDAVSKLISALSKREAEQHQATEVRLRNESHDAGVITSCAKLAGIWGWDVTLAEALSRFDAALDQAAKLPPVQAVQELVKLQNAAEENDLMEKVEHHIGGAFASCLQRQVDSRKPIAVLEFAHAAAEAGSFTLAKLGRDSLNELLQQLLAADERTELSAFEGAAAALGDTEVIELLQEGKKEAAHRAGVRKQQALERIAGARVAGTGEAVAATCIEVMTEARTQGWEDIFETARSIAESQVEEAIKSAASDSEPTAFLSVRDLLKAYQKATEASCFELGQQAKIGFKTLMDDALEARDGHRLASFQAWSSDCPTAEELASSCIVKLLSAWRADGLSEAGPKDALSMEEALPSDSKFKVTVQSLRKLEQEWSSAKEQTELTLLVVEVCKACKRAEELDHVSIKRAAEKLLRRSLADAKESGDKEAILQLEAHLPKTLSVLYGEANEMLAFCSRLDRSLAKQNWKETAELAVTLQSCGATGFAKSAREALRDRVREIKTGRPGRSVESELFQLWTDVNKAGLEDINKLIIEQMPPAWAHLKEDKSTKVKKAQVADAAIIACIQKLVDDTFFGWGGKGAKTATRDRKNPLATRLKVEEVVHVSNAENFLGYCRRRDKVSAEYNKLPAAERAIDFDIKTKGMSFKGVSLHQDEPCDGSFNEYWLWHGTGEAGAAGITDKDFDLGRAGTAAGTMFGRGLYFAESCMKADEYTQSDGRCWCPLVLSRVTLGRIKYCDHKEPHTIKDDLEAACCSGRYHSVCGDREKVRGTFRELIVFDSDQVYPEYIVWYSRVEPFISLK</sequence>
<accession>A0A813I3K3</accession>
<feature type="domain" description="PARP catalytic" evidence="4">
    <location>
        <begin position="3043"/>
        <end position="3171"/>
    </location>
</feature>
<keyword evidence="3" id="KW-0732">Signal</keyword>
<proteinExistence type="predicted"/>
<organism evidence="6 7">
    <name type="scientific">Polarella glacialis</name>
    <name type="common">Dinoflagellate</name>
    <dbReference type="NCBI Taxonomy" id="89957"/>
    <lineage>
        <taxon>Eukaryota</taxon>
        <taxon>Sar</taxon>
        <taxon>Alveolata</taxon>
        <taxon>Dinophyceae</taxon>
        <taxon>Suessiales</taxon>
        <taxon>Suessiaceae</taxon>
        <taxon>Polarella</taxon>
    </lineage>
</organism>
<dbReference type="Proteomes" id="UP000626109">
    <property type="component" value="Unassembled WGS sequence"/>
</dbReference>
<feature type="transmembrane region" description="Helical" evidence="2">
    <location>
        <begin position="1447"/>
        <end position="1469"/>
    </location>
</feature>
<keyword evidence="2" id="KW-0812">Transmembrane</keyword>
<feature type="compositionally biased region" description="Acidic residues" evidence="1">
    <location>
        <begin position="1898"/>
        <end position="1907"/>
    </location>
</feature>
<feature type="transmembrane region" description="Helical" evidence="2">
    <location>
        <begin position="1245"/>
        <end position="1269"/>
    </location>
</feature>
<evidence type="ECO:0000259" key="5">
    <source>
        <dbReference type="Pfam" id="PF07699"/>
    </source>
</evidence>
<evidence type="ECO:0000313" key="7">
    <source>
        <dbReference type="Proteomes" id="UP000626109"/>
    </source>
</evidence>
<dbReference type="PANTHER" id="PTHR46967">
    <property type="entry name" value="INSULIN-LIKE GROWTH FACTOR BINDING PROTEIN,N-TERMINAL"/>
    <property type="match status" value="1"/>
</dbReference>
<dbReference type="EMBL" id="CAJNNW010002463">
    <property type="protein sequence ID" value="CAE8644282.1"/>
    <property type="molecule type" value="Genomic_DNA"/>
</dbReference>
<dbReference type="Gene3D" id="3.90.228.10">
    <property type="match status" value="1"/>
</dbReference>
<dbReference type="SUPFAM" id="SSF56399">
    <property type="entry name" value="ADP-ribosylation"/>
    <property type="match status" value="1"/>
</dbReference>
<feature type="transmembrane region" description="Helical" evidence="2">
    <location>
        <begin position="995"/>
        <end position="1018"/>
    </location>
</feature>
<dbReference type="Pfam" id="PF07699">
    <property type="entry name" value="Ephrin_rec_like"/>
    <property type="match status" value="3"/>
</dbReference>
<feature type="transmembrane region" description="Helical" evidence="2">
    <location>
        <begin position="1544"/>
        <end position="1570"/>
    </location>
</feature>
<feature type="transmembrane region" description="Helical" evidence="2">
    <location>
        <begin position="1289"/>
        <end position="1308"/>
    </location>
</feature>
<dbReference type="InterPro" id="IPR012317">
    <property type="entry name" value="Poly(ADP-ribose)pol_cat_dom"/>
</dbReference>
<dbReference type="InterPro" id="IPR011641">
    <property type="entry name" value="Tyr-kin_ephrin_A/B_rcpt-like"/>
</dbReference>
<dbReference type="Gene3D" id="2.10.50.10">
    <property type="entry name" value="Tumor Necrosis Factor Receptor, subunit A, domain 2"/>
    <property type="match status" value="4"/>
</dbReference>
<name>A0A813I3K3_POLGL</name>
<dbReference type="Pfam" id="PF00644">
    <property type="entry name" value="PARP"/>
    <property type="match status" value="1"/>
</dbReference>
<feature type="region of interest" description="Disordered" evidence="1">
    <location>
        <begin position="1898"/>
        <end position="1932"/>
    </location>
</feature>
<feature type="domain" description="Tyrosine-protein kinase ephrin type A/B receptor-like" evidence="5">
    <location>
        <begin position="178"/>
        <end position="226"/>
    </location>
</feature>
<dbReference type="PANTHER" id="PTHR46967:SF2">
    <property type="entry name" value="SUSHI, VON WILLEBRAND FACTOR TYPE A, EGF AND PENTRAXIN DOMAIN-CONTAINING PROTEIN 1-LIKE"/>
    <property type="match status" value="1"/>
</dbReference>
<gene>
    <name evidence="6" type="ORF">PGLA2088_LOCUS2923</name>
</gene>
<evidence type="ECO:0008006" key="8">
    <source>
        <dbReference type="Google" id="ProtNLM"/>
    </source>
</evidence>
<feature type="transmembrane region" description="Helical" evidence="2">
    <location>
        <begin position="1216"/>
        <end position="1239"/>
    </location>
</feature>
<feature type="transmembrane region" description="Helical" evidence="2">
    <location>
        <begin position="1496"/>
        <end position="1515"/>
    </location>
</feature>
<dbReference type="InterPro" id="IPR009030">
    <property type="entry name" value="Growth_fac_rcpt_cys_sf"/>
</dbReference>
<protein>
    <recommendedName>
        <fullName evidence="8">PARP</fullName>
    </recommendedName>
</protein>
<keyword evidence="2" id="KW-0472">Membrane</keyword>
<comment type="caution">
    <text evidence="6">The sequence shown here is derived from an EMBL/GenBank/DDBJ whole genome shotgun (WGS) entry which is preliminary data.</text>
</comment>
<evidence type="ECO:0000256" key="2">
    <source>
        <dbReference type="SAM" id="Phobius"/>
    </source>
</evidence>
<evidence type="ECO:0000256" key="1">
    <source>
        <dbReference type="SAM" id="MobiDB-lite"/>
    </source>
</evidence>
<keyword evidence="2" id="KW-1133">Transmembrane helix</keyword>
<dbReference type="GO" id="GO:0003950">
    <property type="term" value="F:NAD+ poly-ADP-ribosyltransferase activity"/>
    <property type="evidence" value="ECO:0007669"/>
    <property type="project" value="InterPro"/>
</dbReference>
<feature type="signal peptide" evidence="3">
    <location>
        <begin position="1"/>
        <end position="21"/>
    </location>
</feature>
<dbReference type="SMART" id="SM01411">
    <property type="entry name" value="Ephrin_rec_like"/>
    <property type="match status" value="14"/>
</dbReference>